<proteinExistence type="predicted"/>
<feature type="transmembrane region" description="Helical" evidence="1">
    <location>
        <begin position="29"/>
        <end position="47"/>
    </location>
</feature>
<organism evidence="2">
    <name type="scientific">Catovirus CTV1</name>
    <dbReference type="NCBI Taxonomy" id="1977631"/>
    <lineage>
        <taxon>Viruses</taxon>
        <taxon>Varidnaviria</taxon>
        <taxon>Bamfordvirae</taxon>
        <taxon>Nucleocytoviricota</taxon>
        <taxon>Megaviricetes</taxon>
        <taxon>Imitervirales</taxon>
        <taxon>Mimiviridae</taxon>
        <taxon>Klosneuvirinae</taxon>
        <taxon>Catovirus</taxon>
    </lineage>
</organism>
<protein>
    <submittedName>
        <fullName evidence="2">Uncharacterized protein</fullName>
    </submittedName>
</protein>
<accession>A0A1V0SC42</accession>
<evidence type="ECO:0000256" key="1">
    <source>
        <dbReference type="SAM" id="Phobius"/>
    </source>
</evidence>
<gene>
    <name evidence="2" type="ORF">Catovirus_2_225</name>
</gene>
<feature type="transmembrane region" description="Helical" evidence="1">
    <location>
        <begin position="6"/>
        <end position="22"/>
    </location>
</feature>
<reference evidence="2" key="1">
    <citation type="journal article" date="2017" name="Science">
        <title>Giant viruses with an expanded complement of translation system components.</title>
        <authorList>
            <person name="Schulz F."/>
            <person name="Yutin N."/>
            <person name="Ivanova N.N."/>
            <person name="Ortega D.R."/>
            <person name="Lee T.K."/>
            <person name="Vierheilig J."/>
            <person name="Daims H."/>
            <person name="Horn M."/>
            <person name="Wagner M."/>
            <person name="Jensen G.J."/>
            <person name="Kyrpides N.C."/>
            <person name="Koonin E.V."/>
            <person name="Woyke T."/>
        </authorList>
    </citation>
    <scope>NUCLEOTIDE SEQUENCE</scope>
    <source>
        <strain evidence="2">CTV1</strain>
    </source>
</reference>
<keyword evidence="1" id="KW-0812">Transmembrane</keyword>
<name>A0A1V0SC42_9VIRU</name>
<sequence>MDIYSWVLIIFCIIIVFCVGFYSDKTTSYFDIIVLILFLGIVVFMFFKHQKYDVVYVKSDIDGESYLVRDLPDKQSTANMLAKIRKNMFTLNDYLVQNKSSFPAYTQCIDLLNSKIKNSVIMENGEDNVYTSYSVNKGEQIVFCLRSKTTKDKIHDLNLMMYVVLHEMAHVGCQSIGHTDEFKMIFAFYTEQAIKIGLYKKIDFHNNNKEYCGMTITESII</sequence>
<keyword evidence="1" id="KW-0472">Membrane</keyword>
<evidence type="ECO:0000313" key="2">
    <source>
        <dbReference type="EMBL" id="ARF09276.1"/>
    </source>
</evidence>
<dbReference type="EMBL" id="KY684084">
    <property type="protein sequence ID" value="ARF09276.1"/>
    <property type="molecule type" value="Genomic_DNA"/>
</dbReference>
<keyword evidence="1" id="KW-1133">Transmembrane helix</keyword>